<reference evidence="7" key="1">
    <citation type="submission" date="2018-06" db="EMBL/GenBank/DDBJ databases">
        <authorList>
            <person name="Zhirakovskaya E."/>
        </authorList>
    </citation>
    <scope>NUCLEOTIDE SEQUENCE</scope>
</reference>
<evidence type="ECO:0000256" key="6">
    <source>
        <dbReference type="SAM" id="Phobius"/>
    </source>
</evidence>
<dbReference type="NCBIfam" id="NF037982">
    <property type="entry name" value="Nramp_1"/>
    <property type="match status" value="1"/>
</dbReference>
<dbReference type="AlphaFoldDB" id="A0A3B0UYE9"/>
<dbReference type="GO" id="GO:0005886">
    <property type="term" value="C:plasma membrane"/>
    <property type="evidence" value="ECO:0007669"/>
    <property type="project" value="TreeGrafter"/>
</dbReference>
<dbReference type="PANTHER" id="PTHR11706:SF33">
    <property type="entry name" value="NATURAL RESISTANCE-ASSOCIATED MACROPHAGE PROTEIN 2"/>
    <property type="match status" value="1"/>
</dbReference>
<sequence>MRKRLLNILFWSIISAAFIGPGTIATAAKTGAGFGFSLLWALVFSTVACIVLQEAAARLSILSGKSLGNAIAERFRNKKGGWLVFVMVIGAIILGSAAYQTGNLLGAAQGIRIFHDIPTPALVLAIGAFAFVVLLFPNLKIVARLLGLLVVLMGIAFLTTAILIKPDMGNLIKGAMIPSFPEGSGLLLLGLVGTTVVPYNLFLGSGIADKKQRLVEMRWGVAVAVILGGIISMAVLVTGTSVEGTFSFLSLGKVLSDKLGGAAVWLFGFGLFAAGLSSAVTAPLASAITAKDIFGDRGQPEWQQKGIYFKLTWMLVLFTGLGFGMAGFKPIPAIIMAQAFNGFILPFVSVFLWMAINDKIFVRQKVNSAGGNLLFGLVVWVSLLLGSWNILRLFVNMGSQTDFVFNLVVILLMGFSLVLTLVIWRWFVKKRRF</sequence>
<accession>A0A3B0UYE9</accession>
<dbReference type="EMBL" id="UOET01000526">
    <property type="protein sequence ID" value="VAW30497.1"/>
    <property type="molecule type" value="Genomic_DNA"/>
</dbReference>
<feature type="transmembrane region" description="Helical" evidence="6">
    <location>
        <begin position="119"/>
        <end position="138"/>
    </location>
</feature>
<feature type="transmembrane region" description="Helical" evidence="6">
    <location>
        <begin position="184"/>
        <end position="207"/>
    </location>
</feature>
<evidence type="ECO:0000256" key="1">
    <source>
        <dbReference type="ARBA" id="ARBA00004141"/>
    </source>
</evidence>
<keyword evidence="4 6" id="KW-1133">Transmembrane helix</keyword>
<feature type="transmembrane region" description="Helical" evidence="6">
    <location>
        <begin position="262"/>
        <end position="286"/>
    </location>
</feature>
<evidence type="ECO:0000256" key="3">
    <source>
        <dbReference type="ARBA" id="ARBA00022692"/>
    </source>
</evidence>
<feature type="transmembrane region" description="Helical" evidence="6">
    <location>
        <begin position="403"/>
        <end position="427"/>
    </location>
</feature>
<comment type="subcellular location">
    <subcellularLocation>
        <location evidence="1">Membrane</location>
        <topology evidence="1">Multi-pass membrane protein</topology>
    </subcellularLocation>
</comment>
<evidence type="ECO:0000256" key="4">
    <source>
        <dbReference type="ARBA" id="ARBA00022989"/>
    </source>
</evidence>
<dbReference type="Pfam" id="PF01566">
    <property type="entry name" value="Nramp"/>
    <property type="match status" value="1"/>
</dbReference>
<feature type="transmembrane region" description="Helical" evidence="6">
    <location>
        <begin position="307"/>
        <end position="328"/>
    </location>
</feature>
<dbReference type="GO" id="GO:0034755">
    <property type="term" value="P:iron ion transmembrane transport"/>
    <property type="evidence" value="ECO:0007669"/>
    <property type="project" value="TreeGrafter"/>
</dbReference>
<feature type="transmembrane region" description="Helical" evidence="6">
    <location>
        <begin position="145"/>
        <end position="164"/>
    </location>
</feature>
<dbReference type="GO" id="GO:0005384">
    <property type="term" value="F:manganese ion transmembrane transporter activity"/>
    <property type="evidence" value="ECO:0007669"/>
    <property type="project" value="TreeGrafter"/>
</dbReference>
<feature type="transmembrane region" description="Helical" evidence="6">
    <location>
        <begin position="37"/>
        <end position="59"/>
    </location>
</feature>
<evidence type="ECO:0000256" key="5">
    <source>
        <dbReference type="ARBA" id="ARBA00023136"/>
    </source>
</evidence>
<keyword evidence="5 6" id="KW-0472">Membrane</keyword>
<keyword evidence="2" id="KW-0813">Transport</keyword>
<name>A0A3B0UYE9_9ZZZZ</name>
<dbReference type="PANTHER" id="PTHR11706">
    <property type="entry name" value="SOLUTE CARRIER PROTEIN FAMILY 11 MEMBER"/>
    <property type="match status" value="1"/>
</dbReference>
<organism evidence="7">
    <name type="scientific">hydrothermal vent metagenome</name>
    <dbReference type="NCBI Taxonomy" id="652676"/>
    <lineage>
        <taxon>unclassified sequences</taxon>
        <taxon>metagenomes</taxon>
        <taxon>ecological metagenomes</taxon>
    </lineage>
</organism>
<keyword evidence="3 6" id="KW-0812">Transmembrane</keyword>
<gene>
    <name evidence="7" type="ORF">MNBD_BACTEROID07-1080</name>
</gene>
<dbReference type="PRINTS" id="PR00447">
    <property type="entry name" value="NATRESASSCMP"/>
</dbReference>
<evidence type="ECO:0000313" key="7">
    <source>
        <dbReference type="EMBL" id="VAW30497.1"/>
    </source>
</evidence>
<evidence type="ECO:0000256" key="2">
    <source>
        <dbReference type="ARBA" id="ARBA00022448"/>
    </source>
</evidence>
<feature type="transmembrane region" description="Helical" evidence="6">
    <location>
        <begin position="368"/>
        <end position="391"/>
    </location>
</feature>
<dbReference type="GO" id="GO:0015086">
    <property type="term" value="F:cadmium ion transmembrane transporter activity"/>
    <property type="evidence" value="ECO:0007669"/>
    <property type="project" value="TreeGrafter"/>
</dbReference>
<proteinExistence type="predicted"/>
<protein>
    <submittedName>
        <fullName evidence="7">Manganese transport protein MntH</fullName>
    </submittedName>
</protein>
<feature type="transmembrane region" description="Helical" evidence="6">
    <location>
        <begin position="80"/>
        <end position="99"/>
    </location>
</feature>
<feature type="transmembrane region" description="Helical" evidence="6">
    <location>
        <begin position="219"/>
        <end position="242"/>
    </location>
</feature>
<dbReference type="InterPro" id="IPR001046">
    <property type="entry name" value="NRAMP_fam"/>
</dbReference>
<feature type="transmembrane region" description="Helical" evidence="6">
    <location>
        <begin position="334"/>
        <end position="356"/>
    </location>
</feature>